<sequence>MSDELQLKKSDETIINFPILNPEDIDYEYIYIHILKTGYQKNIQIIWKSKSNR</sequence>
<evidence type="ECO:0000313" key="1">
    <source>
        <dbReference type="EMBL" id="WAZ91819.1"/>
    </source>
</evidence>
<gene>
    <name evidence="1" type="ORF">O5398_06750</name>
</gene>
<reference evidence="1" key="1">
    <citation type="submission" date="2022-12" db="EMBL/GenBank/DDBJ databases">
        <title>B. miyamotoi WGS.</title>
        <authorList>
            <person name="Kuleshov K.V."/>
            <person name="Hoornstra D."/>
            <person name="Hovius J.W."/>
            <person name="Platonov A.E."/>
            <person name="Telford S.R. III."/>
        </authorList>
    </citation>
    <scope>NUCLEOTIDE SEQUENCE</scope>
    <source>
        <strain evidence="1">410</strain>
        <plasmid evidence="1">p410-lp20-1</plasmid>
    </source>
</reference>
<dbReference type="RefSeq" id="WP_245162573.1">
    <property type="nucleotide sequence ID" value="NZ_CP072490.1"/>
</dbReference>
<evidence type="ECO:0000313" key="2">
    <source>
        <dbReference type="Proteomes" id="UP001164544"/>
    </source>
</evidence>
<dbReference type="AlphaFoldDB" id="A0AAQ2WX01"/>
<accession>A0AAQ2WX01</accession>
<geneLocation type="plasmid" evidence="1 2">
    <name>p410-lp20-1</name>
</geneLocation>
<organism evidence="1 2">
    <name type="scientific">Borrelia miyamotoi</name>
    <dbReference type="NCBI Taxonomy" id="47466"/>
    <lineage>
        <taxon>Bacteria</taxon>
        <taxon>Pseudomonadati</taxon>
        <taxon>Spirochaetota</taxon>
        <taxon>Spirochaetia</taxon>
        <taxon>Spirochaetales</taxon>
        <taxon>Borreliaceae</taxon>
        <taxon>Borrelia</taxon>
    </lineage>
</organism>
<name>A0AAQ2WX01_9SPIR</name>
<dbReference type="Proteomes" id="UP001164544">
    <property type="component" value="Plasmid p410-lp20-1"/>
</dbReference>
<proteinExistence type="predicted"/>
<keyword evidence="1" id="KW-0614">Plasmid</keyword>
<protein>
    <submittedName>
        <fullName evidence="1">Uncharacterized protein</fullName>
    </submittedName>
</protein>
<dbReference type="EMBL" id="CP114648">
    <property type="protein sequence ID" value="WAZ91819.1"/>
    <property type="molecule type" value="Genomic_DNA"/>
</dbReference>